<evidence type="ECO:0000259" key="1">
    <source>
        <dbReference type="Pfam" id="PF13579"/>
    </source>
</evidence>
<dbReference type="RefSeq" id="WP_317832952.1">
    <property type="nucleotide sequence ID" value="NZ_CP136920.1"/>
</dbReference>
<dbReference type="GO" id="GO:0016757">
    <property type="term" value="F:glycosyltransferase activity"/>
    <property type="evidence" value="ECO:0007669"/>
    <property type="project" value="UniProtKB-KW"/>
</dbReference>
<proteinExistence type="predicted"/>
<dbReference type="KEGG" id="puo:RZN69_19245"/>
<gene>
    <name evidence="2" type="ORF">RZN69_19245</name>
</gene>
<dbReference type="PANTHER" id="PTHR12526:SF638">
    <property type="entry name" value="SPORE COAT PROTEIN SA"/>
    <property type="match status" value="1"/>
</dbReference>
<dbReference type="InterPro" id="IPR028098">
    <property type="entry name" value="Glyco_trans_4-like_N"/>
</dbReference>
<protein>
    <submittedName>
        <fullName evidence="2">Glycosyltransferase family 4 protein</fullName>
        <ecNumber evidence="2">2.4.-.-</ecNumber>
    </submittedName>
</protein>
<evidence type="ECO:0000313" key="2">
    <source>
        <dbReference type="EMBL" id="WOO40764.1"/>
    </source>
</evidence>
<evidence type="ECO:0000313" key="3">
    <source>
        <dbReference type="Proteomes" id="UP001304300"/>
    </source>
</evidence>
<name>A0AAQ3LA52_9BACT</name>
<dbReference type="Pfam" id="PF13579">
    <property type="entry name" value="Glyco_trans_4_4"/>
    <property type="match status" value="1"/>
</dbReference>
<dbReference type="AlphaFoldDB" id="A0AAQ3LA52"/>
<accession>A0AAQ3LA52</accession>
<dbReference type="Gene3D" id="3.40.50.2000">
    <property type="entry name" value="Glycogen Phosphorylase B"/>
    <property type="match status" value="2"/>
</dbReference>
<dbReference type="PANTHER" id="PTHR12526">
    <property type="entry name" value="GLYCOSYLTRANSFERASE"/>
    <property type="match status" value="1"/>
</dbReference>
<keyword evidence="2" id="KW-0328">Glycosyltransferase</keyword>
<keyword evidence="2" id="KW-0808">Transferase</keyword>
<feature type="domain" description="Glycosyltransferase subfamily 4-like N-terminal" evidence="1">
    <location>
        <begin position="13"/>
        <end position="129"/>
    </location>
</feature>
<reference evidence="2 3" key="1">
    <citation type="submission" date="2023-10" db="EMBL/GenBank/DDBJ databases">
        <title>Rubellicoccus peritrichatus gen. nov., sp. nov., isolated from an algae of coral reef tank.</title>
        <authorList>
            <person name="Luo J."/>
        </authorList>
    </citation>
    <scope>NUCLEOTIDE SEQUENCE [LARGE SCALE GENOMIC DNA]</scope>
    <source>
        <strain evidence="2 3">CR14</strain>
    </source>
</reference>
<dbReference type="EMBL" id="CP136920">
    <property type="protein sequence ID" value="WOO40764.1"/>
    <property type="molecule type" value="Genomic_DNA"/>
</dbReference>
<dbReference type="CDD" id="cd03801">
    <property type="entry name" value="GT4_PimA-like"/>
    <property type="match status" value="1"/>
</dbReference>
<dbReference type="SUPFAM" id="SSF53756">
    <property type="entry name" value="UDP-Glycosyltransferase/glycogen phosphorylase"/>
    <property type="match status" value="1"/>
</dbReference>
<dbReference type="EC" id="2.4.-.-" evidence="2"/>
<organism evidence="2 3">
    <name type="scientific">Rubellicoccus peritrichatus</name>
    <dbReference type="NCBI Taxonomy" id="3080537"/>
    <lineage>
        <taxon>Bacteria</taxon>
        <taxon>Pseudomonadati</taxon>
        <taxon>Verrucomicrobiota</taxon>
        <taxon>Opitutia</taxon>
        <taxon>Puniceicoccales</taxon>
        <taxon>Cerasicoccaceae</taxon>
        <taxon>Rubellicoccus</taxon>
    </lineage>
</organism>
<keyword evidence="3" id="KW-1185">Reference proteome</keyword>
<sequence>MNICIVHYHLKPGGVTRVIEHAASSLIALGHRVLVLASEKPTEDLSFAVRVVPALRYTLPNEKIDPGALAFEMKRVARAEFDALPDVWHIHNHCLGKNAAIPEAAAKLALERSVLLQIHDFAEDGRPANYALLRSQLSDISKLYPVGPQIHYAVLNGRDYQVLETAKLSKSNLHFLPNAVSVPQTTSSTEEVPEAKGRRLVLYPTRGIRRKNMGEFLLLAALADSDTLLASTLGPANPTARPIYDNWVDLARELQIPVYFGLGEDGRDFGALMSAADEIITTSVAEGFGLAFLEPWLFGKPLVGRDLPEVTGEFRDTGVNLDNLYGRFTVPLDWVGETEFRATLKHALEKYYQTYGESLPENAEDRAFSAAVNSGMVDFGRLDERLQEIVIRRVVNDHKARHALWGLMKPSLPQADVEKNQKTVLEHYSLDAYGQRLTAIYDAMIAQGSGGISNLPSDVILKEFLKPERFCLLRT</sequence>
<dbReference type="Proteomes" id="UP001304300">
    <property type="component" value="Chromosome"/>
</dbReference>